<reference evidence="3" key="1">
    <citation type="submission" date="2017-02" db="UniProtKB">
        <authorList>
            <consortium name="WormBaseParasite"/>
        </authorList>
    </citation>
    <scope>IDENTIFICATION</scope>
</reference>
<gene>
    <name evidence="1" type="ORF">TCLT_LOCUS2807</name>
</gene>
<name>A0A0N5CRF6_THECL</name>
<dbReference type="AlphaFoldDB" id="A0A0N5CRF6"/>
<sequence>MSLVTTPFHNAGIEFKAQYRLGQPENEGHIRRVYPNFVTDYMKNSSLIIVFTHSYYHKMRKDHLTTEIGRSLFATVHGVRYIEWTLHVKKIEREFSIELVRHTNANIKGEFRIQFSAQSKTGKKIQSFSAKWHALEHRVEYVPEYTDKLTELYENDEFNPGLLKIEVKVAFALVDFLYTKPEIEPKLNLMEEENDERIAALTLANDDSHDS</sequence>
<dbReference type="WBParaSite" id="TCLT_0000280601-mRNA-1">
    <property type="protein sequence ID" value="TCLT_0000280601-mRNA-1"/>
    <property type="gene ID" value="TCLT_0000280601"/>
</dbReference>
<accession>A0A0N5CRF6</accession>
<proteinExistence type="predicted"/>
<evidence type="ECO:0000313" key="2">
    <source>
        <dbReference type="Proteomes" id="UP000276776"/>
    </source>
</evidence>
<reference evidence="1 2" key="2">
    <citation type="submission" date="2018-11" db="EMBL/GenBank/DDBJ databases">
        <authorList>
            <consortium name="Pathogen Informatics"/>
        </authorList>
    </citation>
    <scope>NUCLEOTIDE SEQUENCE [LARGE SCALE GENOMIC DNA]</scope>
</reference>
<dbReference type="OrthoDB" id="5829216at2759"/>
<organism evidence="3">
    <name type="scientific">Thelazia callipaeda</name>
    <name type="common">Oriental eyeworm</name>
    <name type="synonym">Parasitic nematode</name>
    <dbReference type="NCBI Taxonomy" id="103827"/>
    <lineage>
        <taxon>Eukaryota</taxon>
        <taxon>Metazoa</taxon>
        <taxon>Ecdysozoa</taxon>
        <taxon>Nematoda</taxon>
        <taxon>Chromadorea</taxon>
        <taxon>Rhabditida</taxon>
        <taxon>Spirurina</taxon>
        <taxon>Spiruromorpha</taxon>
        <taxon>Thelazioidea</taxon>
        <taxon>Thelaziidae</taxon>
        <taxon>Thelazia</taxon>
    </lineage>
</organism>
<evidence type="ECO:0000313" key="1">
    <source>
        <dbReference type="EMBL" id="VDM98953.1"/>
    </source>
</evidence>
<protein>
    <submittedName>
        <fullName evidence="3">MATH domain-containing protein</fullName>
    </submittedName>
</protein>
<dbReference type="EMBL" id="UYYF01000713">
    <property type="protein sequence ID" value="VDM98953.1"/>
    <property type="molecule type" value="Genomic_DNA"/>
</dbReference>
<evidence type="ECO:0000313" key="3">
    <source>
        <dbReference type="WBParaSite" id="TCLT_0000280601-mRNA-1"/>
    </source>
</evidence>
<dbReference type="Proteomes" id="UP000276776">
    <property type="component" value="Unassembled WGS sequence"/>
</dbReference>
<keyword evidence="2" id="KW-1185">Reference proteome</keyword>